<gene>
    <name evidence="1" type="ORF">CDAR_582501</name>
</gene>
<evidence type="ECO:0000313" key="2">
    <source>
        <dbReference type="Proteomes" id="UP001054837"/>
    </source>
</evidence>
<reference evidence="1 2" key="1">
    <citation type="submission" date="2021-06" db="EMBL/GenBank/DDBJ databases">
        <title>Caerostris darwini draft genome.</title>
        <authorList>
            <person name="Kono N."/>
            <person name="Arakawa K."/>
        </authorList>
    </citation>
    <scope>NUCLEOTIDE SEQUENCE [LARGE SCALE GENOMIC DNA]</scope>
</reference>
<comment type="caution">
    <text evidence="1">The sequence shown here is derived from an EMBL/GenBank/DDBJ whole genome shotgun (WGS) entry which is preliminary data.</text>
</comment>
<accession>A0AAV4RKE8</accession>
<sequence length="100" mass="11128">MNTIKGKKWGWPIFINFIVTVKANSAKLYKILCDSKISLLDFQKGVDLSSTMKTKDAYAEDSQLPSSFSHCLGSPSIFQDLAVLENKKEPMIAKKGSNLK</sequence>
<keyword evidence="2" id="KW-1185">Reference proteome</keyword>
<protein>
    <submittedName>
        <fullName evidence="1">Uncharacterized protein</fullName>
    </submittedName>
</protein>
<evidence type="ECO:0000313" key="1">
    <source>
        <dbReference type="EMBL" id="GIY20957.1"/>
    </source>
</evidence>
<proteinExistence type="predicted"/>
<name>A0AAV4RKE8_9ARAC</name>
<dbReference type="EMBL" id="BPLQ01006238">
    <property type="protein sequence ID" value="GIY20957.1"/>
    <property type="molecule type" value="Genomic_DNA"/>
</dbReference>
<organism evidence="1 2">
    <name type="scientific">Caerostris darwini</name>
    <dbReference type="NCBI Taxonomy" id="1538125"/>
    <lineage>
        <taxon>Eukaryota</taxon>
        <taxon>Metazoa</taxon>
        <taxon>Ecdysozoa</taxon>
        <taxon>Arthropoda</taxon>
        <taxon>Chelicerata</taxon>
        <taxon>Arachnida</taxon>
        <taxon>Araneae</taxon>
        <taxon>Araneomorphae</taxon>
        <taxon>Entelegynae</taxon>
        <taxon>Araneoidea</taxon>
        <taxon>Araneidae</taxon>
        <taxon>Caerostris</taxon>
    </lineage>
</organism>
<dbReference type="AlphaFoldDB" id="A0AAV4RKE8"/>
<dbReference type="Proteomes" id="UP001054837">
    <property type="component" value="Unassembled WGS sequence"/>
</dbReference>